<dbReference type="EMBL" id="JYDH01000008">
    <property type="protein sequence ID" value="KRY41431.1"/>
    <property type="molecule type" value="Genomic_DNA"/>
</dbReference>
<name>A0A0V1BWU0_TRISP</name>
<protein>
    <submittedName>
        <fullName evidence="1">Uncharacterized protein</fullName>
    </submittedName>
</protein>
<dbReference type="Proteomes" id="UP000054776">
    <property type="component" value="Unassembled WGS sequence"/>
</dbReference>
<proteinExistence type="predicted"/>
<evidence type="ECO:0000313" key="1">
    <source>
        <dbReference type="EMBL" id="KRY41431.1"/>
    </source>
</evidence>
<dbReference type="AlphaFoldDB" id="A0A0V1BWU0"/>
<reference evidence="1 2" key="1">
    <citation type="submission" date="2015-01" db="EMBL/GenBank/DDBJ databases">
        <title>Evolution of Trichinella species and genotypes.</title>
        <authorList>
            <person name="Korhonen P.K."/>
            <person name="Edoardo P."/>
            <person name="Giuseppe L.R."/>
            <person name="Gasser R.B."/>
        </authorList>
    </citation>
    <scope>NUCLEOTIDE SEQUENCE [LARGE SCALE GENOMIC DNA]</scope>
    <source>
        <strain evidence="1">ISS3</strain>
    </source>
</reference>
<keyword evidence="2" id="KW-1185">Reference proteome</keyword>
<dbReference type="InParanoid" id="A0A0V1BWU0"/>
<accession>A0A0V1BWU0</accession>
<sequence>MVKLKFIVCFSRIRKQNTNRAVNYGNSAKRRRRRLTMFNNNGINARNMTSSGVVRPVYKPEAPPHSAPDITHPPIRENANSNLPLFGFAPSGKIYCGSVLKILGSMFKYGERGDLMGRLVFIDPPKLPYASSIAKNIVFNIFTRAYYPRSFCSPNTPRHKYCIY</sequence>
<evidence type="ECO:0000313" key="2">
    <source>
        <dbReference type="Proteomes" id="UP000054776"/>
    </source>
</evidence>
<organism evidence="1 2">
    <name type="scientific">Trichinella spiralis</name>
    <name type="common">Trichina worm</name>
    <dbReference type="NCBI Taxonomy" id="6334"/>
    <lineage>
        <taxon>Eukaryota</taxon>
        <taxon>Metazoa</taxon>
        <taxon>Ecdysozoa</taxon>
        <taxon>Nematoda</taxon>
        <taxon>Enoplea</taxon>
        <taxon>Dorylaimia</taxon>
        <taxon>Trichinellida</taxon>
        <taxon>Trichinellidae</taxon>
        <taxon>Trichinella</taxon>
    </lineage>
</organism>
<comment type="caution">
    <text evidence="1">The sequence shown here is derived from an EMBL/GenBank/DDBJ whole genome shotgun (WGS) entry which is preliminary data.</text>
</comment>
<gene>
    <name evidence="1" type="ORF">T01_11483</name>
</gene>